<dbReference type="Pfam" id="PF09724">
    <property type="entry name" value="Dcc1"/>
    <property type="match status" value="1"/>
</dbReference>
<keyword evidence="2" id="KW-0235">DNA replication</keyword>
<dbReference type="OMA" id="HLCPSVY"/>
<evidence type="ECO:0008006" key="4">
    <source>
        <dbReference type="Google" id="ProtNLM"/>
    </source>
</evidence>
<dbReference type="VEuPathDB" id="TriTrypDB:TvY486_0701870"/>
<organism evidence="3">
    <name type="scientific">Trypanosoma vivax (strain Y486)</name>
    <dbReference type="NCBI Taxonomy" id="1055687"/>
    <lineage>
        <taxon>Eukaryota</taxon>
        <taxon>Discoba</taxon>
        <taxon>Euglenozoa</taxon>
        <taxon>Kinetoplastea</taxon>
        <taxon>Metakinetoplastina</taxon>
        <taxon>Trypanosomatida</taxon>
        <taxon>Trypanosomatidae</taxon>
        <taxon>Trypanosoma</taxon>
        <taxon>Duttonella</taxon>
    </lineage>
</organism>
<evidence type="ECO:0000256" key="1">
    <source>
        <dbReference type="ARBA" id="ARBA00007017"/>
    </source>
</evidence>
<dbReference type="GO" id="GO:0031390">
    <property type="term" value="C:Ctf18 RFC-like complex"/>
    <property type="evidence" value="ECO:0007669"/>
    <property type="project" value="InterPro"/>
</dbReference>
<evidence type="ECO:0000256" key="2">
    <source>
        <dbReference type="ARBA" id="ARBA00022705"/>
    </source>
</evidence>
<dbReference type="GO" id="GO:0000775">
    <property type="term" value="C:chromosome, centromeric region"/>
    <property type="evidence" value="ECO:0007669"/>
    <property type="project" value="TreeGrafter"/>
</dbReference>
<dbReference type="GO" id="GO:0006260">
    <property type="term" value="P:DNA replication"/>
    <property type="evidence" value="ECO:0007669"/>
    <property type="project" value="UniProtKB-KW"/>
</dbReference>
<evidence type="ECO:0000313" key="3">
    <source>
        <dbReference type="EMBL" id="CCC48850.1"/>
    </source>
</evidence>
<proteinExistence type="inferred from homology"/>
<dbReference type="AlphaFoldDB" id="G0TY05"/>
<reference evidence="3" key="1">
    <citation type="journal article" date="2012" name="Proc. Natl. Acad. Sci. U.S.A.">
        <title>Antigenic diversity is generated by distinct evolutionary mechanisms in African trypanosome species.</title>
        <authorList>
            <person name="Jackson A.P."/>
            <person name="Berry A."/>
            <person name="Aslett M."/>
            <person name="Allison H.C."/>
            <person name="Burton P."/>
            <person name="Vavrova-Anderson J."/>
            <person name="Brown R."/>
            <person name="Browne H."/>
            <person name="Corton N."/>
            <person name="Hauser H."/>
            <person name="Gamble J."/>
            <person name="Gilderthorp R."/>
            <person name="Marcello L."/>
            <person name="McQuillan J."/>
            <person name="Otto T.D."/>
            <person name="Quail M.A."/>
            <person name="Sanders M.J."/>
            <person name="van Tonder A."/>
            <person name="Ginger M.L."/>
            <person name="Field M.C."/>
            <person name="Barry J.D."/>
            <person name="Hertz-Fowler C."/>
            <person name="Berriman M."/>
        </authorList>
    </citation>
    <scope>NUCLEOTIDE SEQUENCE</scope>
    <source>
        <strain evidence="3">Y486</strain>
    </source>
</reference>
<dbReference type="InterPro" id="IPR019128">
    <property type="entry name" value="Dcc1"/>
</dbReference>
<dbReference type="PANTHER" id="PTHR13395">
    <property type="entry name" value="SISTER CHROMATID COHESION PROTEIN DCC1-RELATED"/>
    <property type="match status" value="1"/>
</dbReference>
<dbReference type="EMBL" id="HE573023">
    <property type="protein sequence ID" value="CCC48850.1"/>
    <property type="molecule type" value="Genomic_DNA"/>
</dbReference>
<gene>
    <name evidence="3" type="ORF">TVY486_0701870</name>
</gene>
<dbReference type="GO" id="GO:0034088">
    <property type="term" value="P:maintenance of mitotic sister chromatid cohesion"/>
    <property type="evidence" value="ECO:0007669"/>
    <property type="project" value="TreeGrafter"/>
</dbReference>
<sequence length="477" mass="52843">MAQPEVFALPRDVTLCSDFGSNGNEYRLLTVSADHASRLRCKLEAAQSQEQTDVGTAETGDDVRMAKKHRRQTLMVMKGDGHLLLHDDERTFRVRRVEYSNTLLLAEKRPNSCGDVYLVPESDKNACFAKQNDQEKAMFKHVVVCSTERIFEVRQAVALRNTIKLLLQHPLTMAELDRSLSCDAKEDVPVYLKGCATVDSHIRTYTFPQLVMLSYSSGPELATNLFEMGAVVYGGHVRLLEPSLMREALHAAVVHFEGLDEPSWEAAIVALCPSVYPEIVLQAVRAAYGQPAGVVVEGRGDAAVVGTAALVQVNKTLKAFAATVILSAGKGINNTSEEVGNLGVTAEFPTLPFEIFFEAWCNLIPASFFTSGAIPPPSEKTALMKLLYGSVIIVRRKQNNSYTDAVAILVTEGALSEDVPQRLEQLFTLNTGRWESEELRVYVEPLLESGVMFDHIIHRYAKEYRVPNRSTMYGRLV</sequence>
<protein>
    <recommendedName>
        <fullName evidence="4">Sister chromatid cohesion protein DCC1</fullName>
    </recommendedName>
</protein>
<comment type="similarity">
    <text evidence="1">Belongs to the DCC1 family.</text>
</comment>
<name>G0TY05_TRYVY</name>
<accession>G0TY05</accession>
<dbReference type="PANTHER" id="PTHR13395:SF6">
    <property type="entry name" value="SISTER CHROMATID COHESION PROTEIN DCC1"/>
    <property type="match status" value="1"/>
</dbReference>
<dbReference type="GO" id="GO:0000785">
    <property type="term" value="C:chromatin"/>
    <property type="evidence" value="ECO:0007669"/>
    <property type="project" value="TreeGrafter"/>
</dbReference>